<dbReference type="InterPro" id="IPR036271">
    <property type="entry name" value="Tet_transcr_reg_TetR-rel_C_sf"/>
</dbReference>
<evidence type="ECO:0000313" key="6">
    <source>
        <dbReference type="EMBL" id="GAA4931968.1"/>
    </source>
</evidence>
<protein>
    <submittedName>
        <fullName evidence="6">TetR/AcrR family transcriptional regulator</fullName>
    </submittedName>
</protein>
<dbReference type="InterPro" id="IPR004111">
    <property type="entry name" value="Repressor_TetR_C"/>
</dbReference>
<dbReference type="SUPFAM" id="SSF48498">
    <property type="entry name" value="Tetracyclin repressor-like, C-terminal domain"/>
    <property type="match status" value="1"/>
</dbReference>
<evidence type="ECO:0000256" key="3">
    <source>
        <dbReference type="ARBA" id="ARBA00023163"/>
    </source>
</evidence>
<keyword evidence="2 4" id="KW-0238">DNA-binding</keyword>
<keyword evidence="7" id="KW-1185">Reference proteome</keyword>
<feature type="domain" description="HTH tetR-type" evidence="5">
    <location>
        <begin position="36"/>
        <end position="96"/>
    </location>
</feature>
<dbReference type="Pfam" id="PF00440">
    <property type="entry name" value="TetR_N"/>
    <property type="match status" value="1"/>
</dbReference>
<dbReference type="InterPro" id="IPR001647">
    <property type="entry name" value="HTH_TetR"/>
</dbReference>
<reference evidence="7" key="1">
    <citation type="journal article" date="2019" name="Int. J. Syst. Evol. Microbiol.">
        <title>The Global Catalogue of Microorganisms (GCM) 10K type strain sequencing project: providing services to taxonomists for standard genome sequencing and annotation.</title>
        <authorList>
            <consortium name="The Broad Institute Genomics Platform"/>
            <consortium name="The Broad Institute Genome Sequencing Center for Infectious Disease"/>
            <person name="Wu L."/>
            <person name="Ma J."/>
        </authorList>
    </citation>
    <scope>NUCLEOTIDE SEQUENCE [LARGE SCALE GENOMIC DNA]</scope>
    <source>
        <strain evidence="7">JCM 18123</strain>
    </source>
</reference>
<evidence type="ECO:0000256" key="2">
    <source>
        <dbReference type="ARBA" id="ARBA00023125"/>
    </source>
</evidence>
<comment type="caution">
    <text evidence="6">The sequence shown here is derived from an EMBL/GenBank/DDBJ whole genome shotgun (WGS) entry which is preliminary data.</text>
</comment>
<evidence type="ECO:0000256" key="4">
    <source>
        <dbReference type="PROSITE-ProRule" id="PRU00335"/>
    </source>
</evidence>
<evidence type="ECO:0000313" key="7">
    <source>
        <dbReference type="Proteomes" id="UP001499993"/>
    </source>
</evidence>
<gene>
    <name evidence="6" type="ORF">GCM10023224_10000</name>
</gene>
<sequence>MATSGGEWADGSPEGERRLELLWRVADRPRRGPRPGLSLDAIVAAAVGLADAEGLGAVSMQRVAAELGYTTMSLYRYVSSKEQLVELMADDALGEPPAPEAADWRARLEEVSRGLVAVYRNRPWLLGVEISGPPEGPNQLSWFEAYLETLAEAELPGYERVAVVLFIDGAVREIARIAVQVEGARRAGGVSDDAAGAVYASVLRRFAVPERYPNIAALAAKGVFDPEPPGRGATRGADWGLVDAMGTDIAFGLHRLLDGVEAYASGRTRPATRGKA</sequence>
<dbReference type="EMBL" id="BAABIK010000004">
    <property type="protein sequence ID" value="GAA4931968.1"/>
    <property type="molecule type" value="Genomic_DNA"/>
</dbReference>
<dbReference type="Proteomes" id="UP001499993">
    <property type="component" value="Unassembled WGS sequence"/>
</dbReference>
<dbReference type="PANTHER" id="PTHR30055:SF151">
    <property type="entry name" value="TRANSCRIPTIONAL REGULATORY PROTEIN"/>
    <property type="match status" value="1"/>
</dbReference>
<dbReference type="Gene3D" id="1.10.357.10">
    <property type="entry name" value="Tetracycline Repressor, domain 2"/>
    <property type="match status" value="1"/>
</dbReference>
<name>A0ABP9GBF9_9ACTN</name>
<dbReference type="RefSeq" id="WP_345555650.1">
    <property type="nucleotide sequence ID" value="NZ_BAABIK010000004.1"/>
</dbReference>
<evidence type="ECO:0000256" key="1">
    <source>
        <dbReference type="ARBA" id="ARBA00023015"/>
    </source>
</evidence>
<evidence type="ECO:0000259" key="5">
    <source>
        <dbReference type="PROSITE" id="PS50977"/>
    </source>
</evidence>
<dbReference type="Gene3D" id="1.10.10.60">
    <property type="entry name" value="Homeodomain-like"/>
    <property type="match status" value="1"/>
</dbReference>
<proteinExistence type="predicted"/>
<keyword evidence="1" id="KW-0805">Transcription regulation</keyword>
<feature type="DNA-binding region" description="H-T-H motif" evidence="4">
    <location>
        <begin position="59"/>
        <end position="78"/>
    </location>
</feature>
<dbReference type="PROSITE" id="PS50977">
    <property type="entry name" value="HTH_TETR_2"/>
    <property type="match status" value="1"/>
</dbReference>
<dbReference type="SUPFAM" id="SSF46689">
    <property type="entry name" value="Homeodomain-like"/>
    <property type="match status" value="1"/>
</dbReference>
<organism evidence="6 7">
    <name type="scientific">Streptomonospora halophila</name>
    <dbReference type="NCBI Taxonomy" id="427369"/>
    <lineage>
        <taxon>Bacteria</taxon>
        <taxon>Bacillati</taxon>
        <taxon>Actinomycetota</taxon>
        <taxon>Actinomycetes</taxon>
        <taxon>Streptosporangiales</taxon>
        <taxon>Nocardiopsidaceae</taxon>
        <taxon>Streptomonospora</taxon>
    </lineage>
</organism>
<dbReference type="Pfam" id="PF02909">
    <property type="entry name" value="TetR_C_1"/>
    <property type="match status" value="1"/>
</dbReference>
<dbReference type="PANTHER" id="PTHR30055">
    <property type="entry name" value="HTH-TYPE TRANSCRIPTIONAL REGULATOR RUTR"/>
    <property type="match status" value="1"/>
</dbReference>
<dbReference type="InterPro" id="IPR009057">
    <property type="entry name" value="Homeodomain-like_sf"/>
</dbReference>
<accession>A0ABP9GBF9</accession>
<keyword evidence="3" id="KW-0804">Transcription</keyword>
<dbReference type="InterPro" id="IPR050109">
    <property type="entry name" value="HTH-type_TetR-like_transc_reg"/>
</dbReference>